<feature type="non-terminal residue" evidence="1">
    <location>
        <position position="1"/>
    </location>
</feature>
<reference evidence="1" key="1">
    <citation type="submission" date="2022-07" db="EMBL/GenBank/DDBJ databases">
        <title>Phylogenomic reconstructions and comparative analyses of Kickxellomycotina fungi.</title>
        <authorList>
            <person name="Reynolds N.K."/>
            <person name="Stajich J.E."/>
            <person name="Barry K."/>
            <person name="Grigoriev I.V."/>
            <person name="Crous P."/>
            <person name="Smith M.E."/>
        </authorList>
    </citation>
    <scope>NUCLEOTIDE SEQUENCE</scope>
    <source>
        <strain evidence="1">NRRL 5244</strain>
    </source>
</reference>
<name>A0ACC1J260_9FUNG</name>
<evidence type="ECO:0000313" key="1">
    <source>
        <dbReference type="EMBL" id="KAJ1934746.1"/>
    </source>
</evidence>
<proteinExistence type="predicted"/>
<sequence>LLGGEPDYVLDCIDNMDTKLDLIMYCKKHNLPVISAMGAGMKSDPSRVQIADIGDTFEDPMSRAVRRKLKKMGVENGVKVIYSTEKPGKVGLVSLAESQQEQPGDFSVLPDFRVRIVPVLGTMPAMFGIAMGTHILTELAGFPTDPLAIKGRNALYARMQRELGNREVKISQNGGQHQLWMTPDDVGYVLEEIWRGRSAISGNTDKLALVRWKRDLPMTTHNCVVMTKKEADEHEKIEGNPEDAYPANIVAFINERFEEEKRLSQSR</sequence>
<keyword evidence="2" id="KW-1185">Reference proteome</keyword>
<comment type="caution">
    <text evidence="1">The sequence shown here is derived from an EMBL/GenBank/DDBJ whole genome shotgun (WGS) entry which is preliminary data.</text>
</comment>
<gene>
    <name evidence="1" type="ORF">FBU59_005600</name>
</gene>
<dbReference type="Proteomes" id="UP001150603">
    <property type="component" value="Unassembled WGS sequence"/>
</dbReference>
<evidence type="ECO:0000313" key="2">
    <source>
        <dbReference type="Proteomes" id="UP001150603"/>
    </source>
</evidence>
<organism evidence="1 2">
    <name type="scientific">Linderina macrospora</name>
    <dbReference type="NCBI Taxonomy" id="4868"/>
    <lineage>
        <taxon>Eukaryota</taxon>
        <taxon>Fungi</taxon>
        <taxon>Fungi incertae sedis</taxon>
        <taxon>Zoopagomycota</taxon>
        <taxon>Kickxellomycotina</taxon>
        <taxon>Kickxellomycetes</taxon>
        <taxon>Kickxellales</taxon>
        <taxon>Kickxellaceae</taxon>
        <taxon>Linderina</taxon>
    </lineage>
</organism>
<accession>A0ACC1J260</accession>
<protein>
    <submittedName>
        <fullName evidence="1">Uncharacterized protein</fullName>
    </submittedName>
</protein>
<dbReference type="EMBL" id="JANBPW010004513">
    <property type="protein sequence ID" value="KAJ1934746.1"/>
    <property type="molecule type" value="Genomic_DNA"/>
</dbReference>